<dbReference type="AlphaFoldDB" id="A0AAU9S4Y1"/>
<dbReference type="EMBL" id="OU466859">
    <property type="protein sequence ID" value="CAH2054118.1"/>
    <property type="molecule type" value="Genomic_DNA"/>
</dbReference>
<gene>
    <name evidence="2" type="ORF">TAV2_LOCUS11827</name>
</gene>
<evidence type="ECO:0000313" key="3">
    <source>
        <dbReference type="Proteomes" id="UP000836841"/>
    </source>
</evidence>
<keyword evidence="1" id="KW-0732">Signal</keyword>
<name>A0AAU9S4Y1_THLAR</name>
<organism evidence="2 3">
    <name type="scientific">Thlaspi arvense</name>
    <name type="common">Field penny-cress</name>
    <dbReference type="NCBI Taxonomy" id="13288"/>
    <lineage>
        <taxon>Eukaryota</taxon>
        <taxon>Viridiplantae</taxon>
        <taxon>Streptophyta</taxon>
        <taxon>Embryophyta</taxon>
        <taxon>Tracheophyta</taxon>
        <taxon>Spermatophyta</taxon>
        <taxon>Magnoliopsida</taxon>
        <taxon>eudicotyledons</taxon>
        <taxon>Gunneridae</taxon>
        <taxon>Pentapetalae</taxon>
        <taxon>rosids</taxon>
        <taxon>malvids</taxon>
        <taxon>Brassicales</taxon>
        <taxon>Brassicaceae</taxon>
        <taxon>Thlaspideae</taxon>
        <taxon>Thlaspi</taxon>
    </lineage>
</organism>
<evidence type="ECO:0000313" key="2">
    <source>
        <dbReference type="EMBL" id="CAH2054118.1"/>
    </source>
</evidence>
<sequence length="85" mass="9299">MIKLPKNMNKVSNILTFFCLLSLLSHITFSSISVVEGRNTLQDDEAISHVKPSLHVVQPQKAPCADCTWPCDPLVVEGGGCICRC</sequence>
<proteinExistence type="predicted"/>
<feature type="signal peptide" evidence="1">
    <location>
        <begin position="1"/>
        <end position="37"/>
    </location>
</feature>
<feature type="chain" id="PRO_5043482514" description="Transmembrane protein" evidence="1">
    <location>
        <begin position="38"/>
        <end position="85"/>
    </location>
</feature>
<dbReference type="Proteomes" id="UP000836841">
    <property type="component" value="Chromosome 3"/>
</dbReference>
<accession>A0AAU9S4Y1</accession>
<reference evidence="2 3" key="1">
    <citation type="submission" date="2022-03" db="EMBL/GenBank/DDBJ databases">
        <authorList>
            <person name="Nunn A."/>
            <person name="Chopra R."/>
            <person name="Nunn A."/>
            <person name="Contreras Garrido A."/>
        </authorList>
    </citation>
    <scope>NUCLEOTIDE SEQUENCE [LARGE SCALE GENOMIC DNA]</scope>
</reference>
<evidence type="ECO:0000256" key="1">
    <source>
        <dbReference type="SAM" id="SignalP"/>
    </source>
</evidence>
<evidence type="ECO:0008006" key="4">
    <source>
        <dbReference type="Google" id="ProtNLM"/>
    </source>
</evidence>
<protein>
    <recommendedName>
        <fullName evidence="4">Transmembrane protein</fullName>
    </recommendedName>
</protein>
<keyword evidence="3" id="KW-1185">Reference proteome</keyword>